<protein>
    <submittedName>
        <fullName evidence="3">Uridine 5-monophosphate synthase-like</fullName>
    </submittedName>
</protein>
<reference evidence="3 4" key="1">
    <citation type="journal article" date="2018" name="Sci. Rep.">
        <title>Genomic signatures of local adaptation to the degree of environmental predictability in rotifers.</title>
        <authorList>
            <person name="Franch-Gras L."/>
            <person name="Hahn C."/>
            <person name="Garcia-Roger E.M."/>
            <person name="Carmona M.J."/>
            <person name="Serra M."/>
            <person name="Gomez A."/>
        </authorList>
    </citation>
    <scope>NUCLEOTIDE SEQUENCE [LARGE SCALE GENOMIC DNA]</scope>
    <source>
        <strain evidence="3">HYR1</strain>
    </source>
</reference>
<dbReference type="OrthoDB" id="10263753at2759"/>
<comment type="caution">
    <text evidence="3">The sequence shown here is derived from an EMBL/GenBank/DDBJ whole genome shotgun (WGS) entry which is preliminary data.</text>
</comment>
<evidence type="ECO:0000313" key="4">
    <source>
        <dbReference type="Proteomes" id="UP000276133"/>
    </source>
</evidence>
<dbReference type="GO" id="GO:0004588">
    <property type="term" value="F:orotate phosphoribosyltransferase activity"/>
    <property type="evidence" value="ECO:0007669"/>
    <property type="project" value="TreeGrafter"/>
</dbReference>
<dbReference type="CDD" id="cd06223">
    <property type="entry name" value="PRTases_typeI"/>
    <property type="match status" value="1"/>
</dbReference>
<keyword evidence="4" id="KW-1185">Reference proteome</keyword>
<dbReference type="AlphaFoldDB" id="A0A3M7SIC5"/>
<evidence type="ECO:0000313" key="3">
    <source>
        <dbReference type="EMBL" id="RNA35492.1"/>
    </source>
</evidence>
<dbReference type="Gene3D" id="3.40.50.2020">
    <property type="match status" value="1"/>
</dbReference>
<dbReference type="PANTHER" id="PTHR19278:SF9">
    <property type="entry name" value="URIDINE 5'-MONOPHOSPHATE SYNTHASE"/>
    <property type="match status" value="1"/>
</dbReference>
<sequence>MDRTELESFMDNLYEIGCVKFGEFYLSVYKAGDSCLLIEDVVVYGTSILETSEALKMYDLNVTEAITLMDREQGGYQNIKDNNINFLSVIKAKGKLIKIKWTKLRIFYILIHSKLLKTFKDLREKNYDFFLFIDLMNTRSQIFV</sequence>
<dbReference type="GO" id="GO:0006222">
    <property type="term" value="P:UMP biosynthetic process"/>
    <property type="evidence" value="ECO:0007669"/>
    <property type="project" value="TreeGrafter"/>
</dbReference>
<dbReference type="SUPFAM" id="SSF53271">
    <property type="entry name" value="PRTase-like"/>
    <property type="match status" value="1"/>
</dbReference>
<proteinExistence type="predicted"/>
<dbReference type="PANTHER" id="PTHR19278">
    <property type="entry name" value="OROTATE PHOSPHORIBOSYLTRANSFERASE"/>
    <property type="match status" value="1"/>
</dbReference>
<dbReference type="InterPro" id="IPR000836">
    <property type="entry name" value="PRTase_dom"/>
</dbReference>
<comment type="pathway">
    <text evidence="1">Pyrimidine metabolism; UMP biosynthesis via de novo pathway.</text>
</comment>
<evidence type="ECO:0000256" key="1">
    <source>
        <dbReference type="ARBA" id="ARBA00004725"/>
    </source>
</evidence>
<evidence type="ECO:0000256" key="2">
    <source>
        <dbReference type="ARBA" id="ARBA00022975"/>
    </source>
</evidence>
<dbReference type="Proteomes" id="UP000276133">
    <property type="component" value="Unassembled WGS sequence"/>
</dbReference>
<name>A0A3M7SIC5_BRAPC</name>
<dbReference type="GO" id="GO:0004590">
    <property type="term" value="F:orotidine-5'-phosphate decarboxylase activity"/>
    <property type="evidence" value="ECO:0007669"/>
    <property type="project" value="TreeGrafter"/>
</dbReference>
<keyword evidence="2" id="KW-0665">Pyrimidine biosynthesis</keyword>
<gene>
    <name evidence="3" type="ORF">BpHYR1_026715</name>
</gene>
<accession>A0A3M7SIC5</accession>
<organism evidence="3 4">
    <name type="scientific">Brachionus plicatilis</name>
    <name type="common">Marine rotifer</name>
    <name type="synonym">Brachionus muelleri</name>
    <dbReference type="NCBI Taxonomy" id="10195"/>
    <lineage>
        <taxon>Eukaryota</taxon>
        <taxon>Metazoa</taxon>
        <taxon>Spiralia</taxon>
        <taxon>Gnathifera</taxon>
        <taxon>Rotifera</taxon>
        <taxon>Eurotatoria</taxon>
        <taxon>Monogononta</taxon>
        <taxon>Pseudotrocha</taxon>
        <taxon>Ploima</taxon>
        <taxon>Brachionidae</taxon>
        <taxon>Brachionus</taxon>
    </lineage>
</organism>
<dbReference type="EMBL" id="REGN01001320">
    <property type="protein sequence ID" value="RNA35492.1"/>
    <property type="molecule type" value="Genomic_DNA"/>
</dbReference>
<dbReference type="GO" id="GO:0019856">
    <property type="term" value="P:pyrimidine nucleobase biosynthetic process"/>
    <property type="evidence" value="ECO:0007669"/>
    <property type="project" value="TreeGrafter"/>
</dbReference>
<dbReference type="STRING" id="10195.A0A3M7SIC5"/>
<dbReference type="InterPro" id="IPR029057">
    <property type="entry name" value="PRTase-like"/>
</dbReference>